<feature type="compositionally biased region" description="Polar residues" evidence="1">
    <location>
        <begin position="68"/>
        <end position="78"/>
    </location>
</feature>
<reference evidence="3" key="1">
    <citation type="submission" date="2017-04" db="EMBL/GenBank/DDBJ databases">
        <authorList>
            <person name="Varghese N."/>
            <person name="Submissions S."/>
        </authorList>
    </citation>
    <scope>NUCLEOTIDE SEQUENCE [LARGE SCALE GENOMIC DNA]</scope>
    <source>
        <strain evidence="3">LMG 29540</strain>
    </source>
</reference>
<sequence>MRGRNADDAVRKGLPHFFVRARPMRSQARNAHTPATLISKRMRRHHESLARCHAIQFANNRMWQHSSCMTGSNVSMSSGGKRPERRASSKRPNAKKLSTHSL</sequence>
<protein>
    <submittedName>
        <fullName evidence="2">Uncharacterized protein</fullName>
    </submittedName>
</protein>
<feature type="region of interest" description="Disordered" evidence="1">
    <location>
        <begin position="18"/>
        <end position="37"/>
    </location>
</feature>
<evidence type="ECO:0000313" key="3">
    <source>
        <dbReference type="Proteomes" id="UP000193228"/>
    </source>
</evidence>
<organism evidence="2 3">
    <name type="scientific">Paraburkholderia susongensis</name>
    <dbReference type="NCBI Taxonomy" id="1515439"/>
    <lineage>
        <taxon>Bacteria</taxon>
        <taxon>Pseudomonadati</taxon>
        <taxon>Pseudomonadota</taxon>
        <taxon>Betaproteobacteria</taxon>
        <taxon>Burkholderiales</taxon>
        <taxon>Burkholderiaceae</taxon>
        <taxon>Paraburkholderia</taxon>
    </lineage>
</organism>
<name>A0A1X7LQE9_9BURK</name>
<evidence type="ECO:0000256" key="1">
    <source>
        <dbReference type="SAM" id="MobiDB-lite"/>
    </source>
</evidence>
<dbReference type="Proteomes" id="UP000193228">
    <property type="component" value="Unassembled WGS sequence"/>
</dbReference>
<gene>
    <name evidence="2" type="ORF">SAMN06265784_10834</name>
</gene>
<dbReference type="EMBL" id="FXAT01000008">
    <property type="protein sequence ID" value="SMG56121.1"/>
    <property type="molecule type" value="Genomic_DNA"/>
</dbReference>
<evidence type="ECO:0000313" key="2">
    <source>
        <dbReference type="EMBL" id="SMG56121.1"/>
    </source>
</evidence>
<keyword evidence="3" id="KW-1185">Reference proteome</keyword>
<feature type="compositionally biased region" description="Basic residues" evidence="1">
    <location>
        <begin position="88"/>
        <end position="102"/>
    </location>
</feature>
<accession>A0A1X7LQE9</accession>
<proteinExistence type="predicted"/>
<feature type="region of interest" description="Disordered" evidence="1">
    <location>
        <begin position="68"/>
        <end position="102"/>
    </location>
</feature>
<dbReference type="AlphaFoldDB" id="A0A1X7LQE9"/>